<gene>
    <name evidence="1" type="ORF">GCM10023198_41910</name>
</gene>
<dbReference type="Proteomes" id="UP001500843">
    <property type="component" value="Unassembled WGS sequence"/>
</dbReference>
<keyword evidence="2" id="KW-1185">Reference proteome</keyword>
<evidence type="ECO:0000313" key="1">
    <source>
        <dbReference type="EMBL" id="GAA4714331.1"/>
    </source>
</evidence>
<accession>A0ABP8XVN9</accession>
<sequence length="258" mass="28749">MSGHFEEGNLVKRSSTPGPRLTRRVSFAPWPATTLPVKSESRYVCAMSDTQLNLPERSALLALMTLTREVSNAGLADELGITIEKRARERLVDLGYIRAWQTGRYRAWMHELTDEGWRRCGEELGSPAPERASKPTRLQYALTRRFAAFMARSDLRVADIFALDDEPTVPAVDIIGRIRAAYAALAATPGSWVGLARLRHTVADIPRADLDATLLRLVLEREVRLNPEFDQKTLTEADRAAALRMGGTDVHLMSIGRP</sequence>
<name>A0ABP8XVN9_9MICO</name>
<evidence type="ECO:0008006" key="3">
    <source>
        <dbReference type="Google" id="ProtNLM"/>
    </source>
</evidence>
<comment type="caution">
    <text evidence="1">The sequence shown here is derived from an EMBL/GenBank/DDBJ whole genome shotgun (WGS) entry which is preliminary data.</text>
</comment>
<dbReference type="EMBL" id="BAABHM010000018">
    <property type="protein sequence ID" value="GAA4714331.1"/>
    <property type="molecule type" value="Genomic_DNA"/>
</dbReference>
<protein>
    <recommendedName>
        <fullName evidence="3">Winged helix DNA-binding protein</fullName>
    </recommendedName>
</protein>
<organism evidence="1 2">
    <name type="scientific">Promicromonospora umidemergens</name>
    <dbReference type="NCBI Taxonomy" id="629679"/>
    <lineage>
        <taxon>Bacteria</taxon>
        <taxon>Bacillati</taxon>
        <taxon>Actinomycetota</taxon>
        <taxon>Actinomycetes</taxon>
        <taxon>Micrococcales</taxon>
        <taxon>Promicromonosporaceae</taxon>
        <taxon>Promicromonospora</taxon>
    </lineage>
</organism>
<reference evidence="2" key="1">
    <citation type="journal article" date="2019" name="Int. J. Syst. Evol. Microbiol.">
        <title>The Global Catalogue of Microorganisms (GCM) 10K type strain sequencing project: providing services to taxonomists for standard genome sequencing and annotation.</title>
        <authorList>
            <consortium name="The Broad Institute Genomics Platform"/>
            <consortium name="The Broad Institute Genome Sequencing Center for Infectious Disease"/>
            <person name="Wu L."/>
            <person name="Ma J."/>
        </authorList>
    </citation>
    <scope>NUCLEOTIDE SEQUENCE [LARGE SCALE GENOMIC DNA]</scope>
    <source>
        <strain evidence="2">JCM 17975</strain>
    </source>
</reference>
<evidence type="ECO:0000313" key="2">
    <source>
        <dbReference type="Proteomes" id="UP001500843"/>
    </source>
</evidence>
<proteinExistence type="predicted"/>